<dbReference type="EMBL" id="CP076668">
    <property type="protein sequence ID" value="QWU81731.1"/>
    <property type="molecule type" value="Genomic_DNA"/>
</dbReference>
<accession>A0ABX8HQM9</accession>
<organism evidence="1 2">
    <name type="scientific">Pseudomonas lijiangensis</name>
    <dbReference type="NCBI Taxonomy" id="2995658"/>
    <lineage>
        <taxon>Bacteria</taxon>
        <taxon>Pseudomonadati</taxon>
        <taxon>Pseudomonadota</taxon>
        <taxon>Gammaproteobacteria</taxon>
        <taxon>Pseudomonadales</taxon>
        <taxon>Pseudomonadaceae</taxon>
        <taxon>Pseudomonas</taxon>
    </lineage>
</organism>
<name>A0ABX8HQM9_9PSED</name>
<evidence type="ECO:0000313" key="1">
    <source>
        <dbReference type="EMBL" id="QWU81731.1"/>
    </source>
</evidence>
<protein>
    <submittedName>
        <fullName evidence="1">Uncharacterized protein</fullName>
    </submittedName>
</protein>
<gene>
    <name evidence="1" type="ORF">KQP88_16945</name>
</gene>
<reference evidence="2" key="1">
    <citation type="submission" date="2021-06" db="EMBL/GenBank/DDBJ databases">
        <title>Identification of Pseudomonas cichorii causing bacterial leaf black spot of flue-cured tobacco, a new disease in China.</title>
        <authorList>
            <person name="Lu C.-H."/>
        </authorList>
    </citation>
    <scope>NUCLEOTIDE SEQUENCE [LARGE SCALE GENOMIC DNA]</scope>
    <source>
        <strain evidence="2">LJ2</strain>
    </source>
</reference>
<sequence length="113" mass="12476">MTEQTPQNLPAPDLPQLNENGELSLADLSSGIEVLIPLYPGIKVHDIISTPWEVIPTLPEGTFPERHEVTQVDERITLKIPKKAVHAGWPTLRVWYHVSGVGDSESVEVPLVP</sequence>
<dbReference type="RefSeq" id="WP_216703685.1">
    <property type="nucleotide sequence ID" value="NZ_CP076668.1"/>
</dbReference>
<dbReference type="Proteomes" id="UP000683401">
    <property type="component" value="Chromosome"/>
</dbReference>
<proteinExistence type="predicted"/>
<keyword evidence="2" id="KW-1185">Reference proteome</keyword>
<evidence type="ECO:0000313" key="2">
    <source>
        <dbReference type="Proteomes" id="UP000683401"/>
    </source>
</evidence>